<sequence length="96" mass="10380">MKSNSKTPEVCHPEIGVPATGRVVSEFALSPWEIIRAELNERRGKTIVSIARWKTTPTGLARTGAVFEIAGRRFDDMAKLVVEVQSVLASLDGSAA</sequence>
<evidence type="ECO:0000313" key="1">
    <source>
        <dbReference type="EMBL" id="SHN66583.1"/>
    </source>
</evidence>
<reference evidence="2" key="1">
    <citation type="submission" date="2016-11" db="EMBL/GenBank/DDBJ databases">
        <authorList>
            <person name="Varghese N."/>
            <person name="Submissions S."/>
        </authorList>
    </citation>
    <scope>NUCLEOTIDE SEQUENCE [LARGE SCALE GENOMIC DNA]</scope>
    <source>
        <strain evidence="2">GAS401</strain>
    </source>
</reference>
<name>A0A1M7T798_9BRAD</name>
<gene>
    <name evidence="1" type="ORF">SAMN05444170_0999</name>
</gene>
<accession>A0A1M7T798</accession>
<proteinExistence type="predicted"/>
<organism evidence="1 2">
    <name type="scientific">Bradyrhizobium erythrophlei</name>
    <dbReference type="NCBI Taxonomy" id="1437360"/>
    <lineage>
        <taxon>Bacteria</taxon>
        <taxon>Pseudomonadati</taxon>
        <taxon>Pseudomonadota</taxon>
        <taxon>Alphaproteobacteria</taxon>
        <taxon>Hyphomicrobiales</taxon>
        <taxon>Nitrobacteraceae</taxon>
        <taxon>Bradyrhizobium</taxon>
    </lineage>
</organism>
<evidence type="ECO:0000313" key="2">
    <source>
        <dbReference type="Proteomes" id="UP000184096"/>
    </source>
</evidence>
<dbReference type="EMBL" id="LT670849">
    <property type="protein sequence ID" value="SHN66583.1"/>
    <property type="molecule type" value="Genomic_DNA"/>
</dbReference>
<evidence type="ECO:0008006" key="3">
    <source>
        <dbReference type="Google" id="ProtNLM"/>
    </source>
</evidence>
<dbReference type="AlphaFoldDB" id="A0A1M7T798"/>
<keyword evidence="2" id="KW-1185">Reference proteome</keyword>
<protein>
    <recommendedName>
        <fullName evidence="3">Transcriptional coactivator p15 (PC4) C-terminal domain-containing protein</fullName>
    </recommendedName>
</protein>
<dbReference type="Proteomes" id="UP000184096">
    <property type="component" value="Chromosome I"/>
</dbReference>